<reference evidence="1" key="1">
    <citation type="journal article" date="2014" name="Front. Microbiol.">
        <title>High frequency of phylogenetically diverse reductive dehalogenase-homologous genes in deep subseafloor sedimentary metagenomes.</title>
        <authorList>
            <person name="Kawai M."/>
            <person name="Futagami T."/>
            <person name="Toyoda A."/>
            <person name="Takaki Y."/>
            <person name="Nishi S."/>
            <person name="Hori S."/>
            <person name="Arai W."/>
            <person name="Tsubouchi T."/>
            <person name="Morono Y."/>
            <person name="Uchiyama I."/>
            <person name="Ito T."/>
            <person name="Fujiyama A."/>
            <person name="Inagaki F."/>
            <person name="Takami H."/>
        </authorList>
    </citation>
    <scope>NUCLEOTIDE SEQUENCE</scope>
    <source>
        <strain evidence="1">Expedition CK06-06</strain>
    </source>
</reference>
<dbReference type="AlphaFoldDB" id="X0ZMW0"/>
<organism evidence="1">
    <name type="scientific">marine sediment metagenome</name>
    <dbReference type="NCBI Taxonomy" id="412755"/>
    <lineage>
        <taxon>unclassified sequences</taxon>
        <taxon>metagenomes</taxon>
        <taxon>ecological metagenomes</taxon>
    </lineage>
</organism>
<gene>
    <name evidence="1" type="ORF">S01H4_11974</name>
</gene>
<evidence type="ECO:0000313" key="1">
    <source>
        <dbReference type="EMBL" id="GAG59412.1"/>
    </source>
</evidence>
<comment type="caution">
    <text evidence="1">The sequence shown here is derived from an EMBL/GenBank/DDBJ whole genome shotgun (WGS) entry which is preliminary data.</text>
</comment>
<feature type="non-terminal residue" evidence="1">
    <location>
        <position position="63"/>
    </location>
</feature>
<name>X0ZMW0_9ZZZZ</name>
<dbReference type="EMBL" id="BART01004982">
    <property type="protein sequence ID" value="GAG59412.1"/>
    <property type="molecule type" value="Genomic_DNA"/>
</dbReference>
<sequence length="63" mass="7123">MGADGSQIKALGVAKMTKNEGGKISFLAWVEEEREKEKREKGEILSPEELMDYVEGKIMDHVR</sequence>
<proteinExistence type="predicted"/>
<protein>
    <submittedName>
        <fullName evidence="1">Uncharacterized protein</fullName>
    </submittedName>
</protein>
<accession>X0ZMW0</accession>